<dbReference type="EMBL" id="JBHTAP010000001">
    <property type="protein sequence ID" value="MFC7235096.1"/>
    <property type="molecule type" value="Genomic_DNA"/>
</dbReference>
<dbReference type="GO" id="GO:0043139">
    <property type="term" value="F:5'-3' DNA helicase activity"/>
    <property type="evidence" value="ECO:0007669"/>
    <property type="project" value="UniProtKB-EC"/>
</dbReference>
<comment type="catalytic activity">
    <reaction evidence="3">
        <text>ATP + H2O = ADP + phosphate + H(+)</text>
        <dbReference type="Rhea" id="RHEA:13065"/>
        <dbReference type="ChEBI" id="CHEBI:15377"/>
        <dbReference type="ChEBI" id="CHEBI:15378"/>
        <dbReference type="ChEBI" id="CHEBI:30616"/>
        <dbReference type="ChEBI" id="CHEBI:43474"/>
        <dbReference type="ChEBI" id="CHEBI:456216"/>
        <dbReference type="EC" id="5.6.2.3"/>
    </reaction>
</comment>
<dbReference type="GO" id="GO:0005524">
    <property type="term" value="F:ATP binding"/>
    <property type="evidence" value="ECO:0007669"/>
    <property type="project" value="UniProtKB-KW"/>
</dbReference>
<dbReference type="AlphaFoldDB" id="A0ABD5ZNF8"/>
<dbReference type="Proteomes" id="UP001596398">
    <property type="component" value="Unassembled WGS sequence"/>
</dbReference>
<dbReference type="SUPFAM" id="SSF52540">
    <property type="entry name" value="P-loop containing nucleoside triphosphate hydrolases"/>
    <property type="match status" value="1"/>
</dbReference>
<dbReference type="InterPro" id="IPR002789">
    <property type="entry name" value="HerA_central"/>
</dbReference>
<comment type="similarity">
    <text evidence="1">Belongs to the HerA family.</text>
</comment>
<evidence type="ECO:0000256" key="4">
    <source>
        <dbReference type="ARBA" id="ARBA00048988"/>
    </source>
</evidence>
<reference evidence="6 7" key="1">
    <citation type="journal article" date="2019" name="Int. J. Syst. Evol. Microbiol.">
        <title>The Global Catalogue of Microorganisms (GCM) 10K type strain sequencing project: providing services to taxonomists for standard genome sequencing and annotation.</title>
        <authorList>
            <consortium name="The Broad Institute Genomics Platform"/>
            <consortium name="The Broad Institute Genome Sequencing Center for Infectious Disease"/>
            <person name="Wu L."/>
            <person name="Ma J."/>
        </authorList>
    </citation>
    <scope>NUCLEOTIDE SEQUENCE [LARGE SCALE GENOMIC DNA]</scope>
    <source>
        <strain evidence="6 7">DT85</strain>
    </source>
</reference>
<proteinExistence type="inferred from homology"/>
<keyword evidence="6" id="KW-0547">Nucleotide-binding</keyword>
<evidence type="ECO:0000256" key="2">
    <source>
        <dbReference type="ARBA" id="ARBA00034617"/>
    </source>
</evidence>
<evidence type="ECO:0000313" key="7">
    <source>
        <dbReference type="Proteomes" id="UP001596398"/>
    </source>
</evidence>
<name>A0ABD5ZNF8_9EURY</name>
<evidence type="ECO:0000256" key="1">
    <source>
        <dbReference type="ARBA" id="ARBA00007816"/>
    </source>
</evidence>
<comment type="caution">
    <text evidence="6">The sequence shown here is derived from an EMBL/GenBank/DDBJ whole genome shotgun (WGS) entry which is preliminary data.</text>
</comment>
<feature type="domain" description="Helicase HerA central" evidence="5">
    <location>
        <begin position="38"/>
        <end position="82"/>
    </location>
</feature>
<keyword evidence="7" id="KW-1185">Reference proteome</keyword>
<dbReference type="PANTHER" id="PTHR42957:SF1">
    <property type="entry name" value="HELICASE MJ1565-RELATED"/>
    <property type="match status" value="1"/>
</dbReference>
<evidence type="ECO:0000256" key="3">
    <source>
        <dbReference type="ARBA" id="ARBA00048954"/>
    </source>
</evidence>
<dbReference type="PANTHER" id="PTHR42957">
    <property type="entry name" value="HELICASE MJ1565-RELATED"/>
    <property type="match status" value="1"/>
</dbReference>
<dbReference type="InterPro" id="IPR008571">
    <property type="entry name" value="HerA-like"/>
</dbReference>
<keyword evidence="6" id="KW-0067">ATP-binding</keyword>
<organism evidence="6 7">
    <name type="scientific">Halosegnis marinus</name>
    <dbReference type="NCBI Taxonomy" id="3034023"/>
    <lineage>
        <taxon>Archaea</taxon>
        <taxon>Methanobacteriati</taxon>
        <taxon>Methanobacteriota</taxon>
        <taxon>Stenosarchaea group</taxon>
        <taxon>Halobacteria</taxon>
        <taxon>Halobacteriales</taxon>
        <taxon>Natronomonadaceae</taxon>
        <taxon>Halosegnis</taxon>
    </lineage>
</organism>
<dbReference type="InterPro" id="IPR027417">
    <property type="entry name" value="P-loop_NTPase"/>
</dbReference>
<protein>
    <submittedName>
        <fullName evidence="6">ATP-binding protein</fullName>
    </submittedName>
</protein>
<sequence length="335" mass="33878">MTVIGRREGDGPALPLGRYRARDGSAGARVRLDCARPHAACVVGKRGSGKSNTLAVLAEGLCGVAGAVPVVVDPMGAFRGLRGAGATVREPRVRADAIPPAEWPGLVGLDATTGSGALVAAAARATGTLAGMCDHVAGSDASPDTCRVAGTRLARAREWDVFDPAGLAAPTEPTVLDLAGVPERAANAVVRAVAAGLYERRVADEGPLPWLLVDEAHAFLGGAARPALDRLLTRGRAPGVSVVLATQRPDALPATAVSQADLLVAHRLTGRADTGAVAGARGAYVDGPVADRIPAGVGEALVFDDATERAHGVRVAERATPHGGGAPRLGTDGYE</sequence>
<accession>A0ABD5ZNF8</accession>
<comment type="catalytic activity">
    <reaction evidence="2">
        <text>Couples ATP hydrolysis with the unwinding of duplex DNA by translocating in the 3'-5' direction.</text>
        <dbReference type="EC" id="5.6.2.4"/>
    </reaction>
</comment>
<evidence type="ECO:0000259" key="5">
    <source>
        <dbReference type="Pfam" id="PF01935"/>
    </source>
</evidence>
<evidence type="ECO:0000313" key="6">
    <source>
        <dbReference type="EMBL" id="MFC7235096.1"/>
    </source>
</evidence>
<dbReference type="GeneID" id="79266777"/>
<dbReference type="Pfam" id="PF01935">
    <property type="entry name" value="DUF87"/>
    <property type="match status" value="1"/>
</dbReference>
<gene>
    <name evidence="6" type="ORF">ACFQJ4_07170</name>
</gene>
<dbReference type="RefSeq" id="WP_276236118.1">
    <property type="nucleotide sequence ID" value="NZ_CP119802.1"/>
</dbReference>
<dbReference type="GO" id="GO:0043138">
    <property type="term" value="F:3'-5' DNA helicase activity"/>
    <property type="evidence" value="ECO:0007669"/>
    <property type="project" value="UniProtKB-EC"/>
</dbReference>
<comment type="catalytic activity">
    <reaction evidence="4">
        <text>ATP + H2O = ADP + phosphate + H(+)</text>
        <dbReference type="Rhea" id="RHEA:13065"/>
        <dbReference type="ChEBI" id="CHEBI:15377"/>
        <dbReference type="ChEBI" id="CHEBI:15378"/>
        <dbReference type="ChEBI" id="CHEBI:30616"/>
        <dbReference type="ChEBI" id="CHEBI:43474"/>
        <dbReference type="ChEBI" id="CHEBI:456216"/>
        <dbReference type="EC" id="5.6.2.4"/>
    </reaction>
</comment>
<dbReference type="Gene3D" id="3.40.50.300">
    <property type="entry name" value="P-loop containing nucleotide triphosphate hydrolases"/>
    <property type="match status" value="2"/>
</dbReference>